<dbReference type="GO" id="GO:0008408">
    <property type="term" value="F:3'-5' exonuclease activity"/>
    <property type="evidence" value="ECO:0007669"/>
    <property type="project" value="TreeGrafter"/>
</dbReference>
<dbReference type="PANTHER" id="PTHR30231:SF4">
    <property type="entry name" value="PROTEIN NEN2"/>
    <property type="match status" value="1"/>
</dbReference>
<dbReference type="GO" id="GO:0005829">
    <property type="term" value="C:cytosol"/>
    <property type="evidence" value="ECO:0007669"/>
    <property type="project" value="TreeGrafter"/>
</dbReference>
<dbReference type="Proteomes" id="UP000752012">
    <property type="component" value="Unassembled WGS sequence"/>
</dbReference>
<dbReference type="InterPro" id="IPR036397">
    <property type="entry name" value="RNaseH_sf"/>
</dbReference>
<dbReference type="RefSeq" id="WP_168005697.1">
    <property type="nucleotide sequence ID" value="NZ_JAATHJ010000007.1"/>
</dbReference>
<dbReference type="InterPro" id="IPR012337">
    <property type="entry name" value="RNaseH-like_sf"/>
</dbReference>
<dbReference type="CDD" id="cd06127">
    <property type="entry name" value="DEDDh"/>
    <property type="match status" value="1"/>
</dbReference>
<evidence type="ECO:0000256" key="1">
    <source>
        <dbReference type="ARBA" id="ARBA00022722"/>
    </source>
</evidence>
<sequence length="237" mass="26471">MNMLDRWKRSLGAFAGGAVYDHKGGSSAGAAAYARQLERDRRDQKELTIPLQDLPVTVIDFETTGFSPAKGDKILSIGAVRIENGKREMFYSPIFTEQPPEAVLELTGLTKQELLDAEPASEVVKDFLAFSSNSTLVAHHSAHEKAFLNATLWKLYRMKLSRRVVDTKFAVMHITELEKAASLEEFCRYFQIEPEGRHHALHDAKSTADIWTSACNSCARNGIYTLADMYKQAAEKA</sequence>
<accession>A0A969PN49</accession>
<dbReference type="InterPro" id="IPR013520">
    <property type="entry name" value="Ribonucl_H"/>
</dbReference>
<evidence type="ECO:0000256" key="3">
    <source>
        <dbReference type="ARBA" id="ARBA00022839"/>
    </source>
</evidence>
<proteinExistence type="predicted"/>
<keyword evidence="3 5" id="KW-0269">Exonuclease</keyword>
<evidence type="ECO:0000313" key="6">
    <source>
        <dbReference type="Proteomes" id="UP000752012"/>
    </source>
</evidence>
<keyword evidence="1" id="KW-0540">Nuclease</keyword>
<keyword evidence="6" id="KW-1185">Reference proteome</keyword>
<dbReference type="EMBL" id="JAATHJ010000007">
    <property type="protein sequence ID" value="NJP37272.1"/>
    <property type="molecule type" value="Genomic_DNA"/>
</dbReference>
<name>A0A969PN49_9BACI</name>
<evidence type="ECO:0000313" key="5">
    <source>
        <dbReference type="EMBL" id="NJP37272.1"/>
    </source>
</evidence>
<feature type="domain" description="Exonuclease" evidence="4">
    <location>
        <begin position="55"/>
        <end position="220"/>
    </location>
</feature>
<dbReference type="AlphaFoldDB" id="A0A969PN49"/>
<evidence type="ECO:0000256" key="2">
    <source>
        <dbReference type="ARBA" id="ARBA00022801"/>
    </source>
</evidence>
<dbReference type="GO" id="GO:0003676">
    <property type="term" value="F:nucleic acid binding"/>
    <property type="evidence" value="ECO:0007669"/>
    <property type="project" value="InterPro"/>
</dbReference>
<comment type="caution">
    <text evidence="5">The sequence shown here is derived from an EMBL/GenBank/DDBJ whole genome shotgun (WGS) entry which is preliminary data.</text>
</comment>
<organism evidence="5 6">
    <name type="scientific">Alkalicoccus luteus</name>
    <dbReference type="NCBI Taxonomy" id="1237094"/>
    <lineage>
        <taxon>Bacteria</taxon>
        <taxon>Bacillati</taxon>
        <taxon>Bacillota</taxon>
        <taxon>Bacilli</taxon>
        <taxon>Bacillales</taxon>
        <taxon>Bacillaceae</taxon>
        <taxon>Alkalicoccus</taxon>
    </lineage>
</organism>
<dbReference type="Pfam" id="PF00929">
    <property type="entry name" value="RNase_T"/>
    <property type="match status" value="1"/>
</dbReference>
<gene>
    <name evidence="5" type="ORF">HCN83_06690</name>
</gene>
<protein>
    <submittedName>
        <fullName evidence="5">3'-5' exonuclease</fullName>
    </submittedName>
</protein>
<evidence type="ECO:0000259" key="4">
    <source>
        <dbReference type="SMART" id="SM00479"/>
    </source>
</evidence>
<dbReference type="SMART" id="SM00479">
    <property type="entry name" value="EXOIII"/>
    <property type="match status" value="1"/>
</dbReference>
<dbReference type="PANTHER" id="PTHR30231">
    <property type="entry name" value="DNA POLYMERASE III SUBUNIT EPSILON"/>
    <property type="match status" value="1"/>
</dbReference>
<dbReference type="Gene3D" id="3.30.420.10">
    <property type="entry name" value="Ribonuclease H-like superfamily/Ribonuclease H"/>
    <property type="match status" value="1"/>
</dbReference>
<reference evidence="5 6" key="1">
    <citation type="submission" date="2020-03" db="EMBL/GenBank/DDBJ databases">
        <title>Assessment of the enzymatic potential of alkaline-tolerant lipase obtained from Bacillus luteus H11 (technogenic soil) for the bioremediation of saline soils contaminated with petroleum substances.</title>
        <authorList>
            <person name="Kalwasinska A."/>
        </authorList>
    </citation>
    <scope>NUCLEOTIDE SEQUENCE [LARGE SCALE GENOMIC DNA]</scope>
    <source>
        <strain evidence="5 6">H11</strain>
    </source>
</reference>
<dbReference type="SUPFAM" id="SSF53098">
    <property type="entry name" value="Ribonuclease H-like"/>
    <property type="match status" value="1"/>
</dbReference>
<keyword evidence="2" id="KW-0378">Hydrolase</keyword>